<gene>
    <name evidence="2" type="ORF">TVAG_221730</name>
</gene>
<dbReference type="InParanoid" id="A2E3C9"/>
<organism evidence="2 3">
    <name type="scientific">Trichomonas vaginalis (strain ATCC PRA-98 / G3)</name>
    <dbReference type="NCBI Taxonomy" id="412133"/>
    <lineage>
        <taxon>Eukaryota</taxon>
        <taxon>Metamonada</taxon>
        <taxon>Parabasalia</taxon>
        <taxon>Trichomonadida</taxon>
        <taxon>Trichomonadidae</taxon>
        <taxon>Trichomonas</taxon>
    </lineage>
</organism>
<dbReference type="Proteomes" id="UP000001542">
    <property type="component" value="Unassembled WGS sequence"/>
</dbReference>
<protein>
    <recommendedName>
        <fullName evidence="4">RING-type domain-containing protein</fullName>
    </recommendedName>
</protein>
<keyword evidence="1" id="KW-0175">Coiled coil</keyword>
<accession>A2E3C9</accession>
<dbReference type="OrthoDB" id="6105938at2759"/>
<sequence length="469" mass="54462">MSDSARKLENLNPLDDVLKLNVLTQDEQQMVQIVRKHYFENGLITKQLDSDINTVMRNLNNVEILCQGDPAYERDLTNQLNEANANLKSLQSRIGPYEDLVKILANTRKESERLTTELQNEEAALHKIQESTEAYQKELDKQQKELKKLNESKEFKNSVHKHLKKNLQAKLQMIQRLKLTMEDLENKLNSDGQDLRLEQQRKQQQIDKLTLNQARLKQQLQDTNQRLEGEKSKFDTQVADWRERTRQATQRRNDVYETFQKGEMETKLLQGQLQRHNEKYKLISKRTDAVKRELEQTKEEIETTKQKIQEYASVPESHLATVRQLTAENQALQVEIDQLTKDEAEAREQAQKLHAEFSELEGMDAQARREKMERQQKNLRDSLEMIDAAVTAAESSYTCFECLKPVKGPMTFVPCGHSICRSHGKHTDDMLICPECKQQCETVFANTTIPDLLSKLQFLHSLVSATVEN</sequence>
<evidence type="ECO:0008006" key="4">
    <source>
        <dbReference type="Google" id="ProtNLM"/>
    </source>
</evidence>
<dbReference type="RefSeq" id="XP_001325043.1">
    <property type="nucleotide sequence ID" value="XM_001325008.1"/>
</dbReference>
<dbReference type="SMR" id="A2E3C9"/>
<evidence type="ECO:0000313" key="3">
    <source>
        <dbReference type="Proteomes" id="UP000001542"/>
    </source>
</evidence>
<dbReference type="EMBL" id="DS113295">
    <property type="protein sequence ID" value="EAY12820.1"/>
    <property type="molecule type" value="Genomic_DNA"/>
</dbReference>
<dbReference type="VEuPathDB" id="TrichDB:TVAG_221730"/>
<feature type="coiled-coil region" evidence="1">
    <location>
        <begin position="280"/>
        <end position="389"/>
    </location>
</feature>
<name>A2E3C9_TRIV3</name>
<dbReference type="VEuPathDB" id="TrichDB:TVAGG3_0969920"/>
<dbReference type="OMA" id="KILANTR"/>
<dbReference type="InterPro" id="IPR013083">
    <property type="entry name" value="Znf_RING/FYVE/PHD"/>
</dbReference>
<dbReference type="AlphaFoldDB" id="A2E3C9"/>
<keyword evidence="3" id="KW-1185">Reference proteome</keyword>
<dbReference type="KEGG" id="tva:4770788"/>
<evidence type="ECO:0000313" key="2">
    <source>
        <dbReference type="EMBL" id="EAY12820.1"/>
    </source>
</evidence>
<evidence type="ECO:0000256" key="1">
    <source>
        <dbReference type="SAM" id="Coils"/>
    </source>
</evidence>
<proteinExistence type="predicted"/>
<feature type="coiled-coil region" evidence="1">
    <location>
        <begin position="73"/>
        <end position="244"/>
    </location>
</feature>
<reference evidence="2" key="1">
    <citation type="submission" date="2006-10" db="EMBL/GenBank/DDBJ databases">
        <authorList>
            <person name="Amadeo P."/>
            <person name="Zhao Q."/>
            <person name="Wortman J."/>
            <person name="Fraser-Liggett C."/>
            <person name="Carlton J."/>
        </authorList>
    </citation>
    <scope>NUCLEOTIDE SEQUENCE</scope>
    <source>
        <strain evidence="2">G3</strain>
    </source>
</reference>
<dbReference type="Gene3D" id="3.30.40.10">
    <property type="entry name" value="Zinc/RING finger domain, C3HC4 (zinc finger)"/>
    <property type="match status" value="1"/>
</dbReference>
<dbReference type="SUPFAM" id="SSF57850">
    <property type="entry name" value="RING/U-box"/>
    <property type="match status" value="1"/>
</dbReference>
<reference evidence="2" key="2">
    <citation type="journal article" date="2007" name="Science">
        <title>Draft genome sequence of the sexually transmitted pathogen Trichomonas vaginalis.</title>
        <authorList>
            <person name="Carlton J.M."/>
            <person name="Hirt R.P."/>
            <person name="Silva J.C."/>
            <person name="Delcher A.L."/>
            <person name="Schatz M."/>
            <person name="Zhao Q."/>
            <person name="Wortman J.R."/>
            <person name="Bidwell S.L."/>
            <person name="Alsmark U.C.M."/>
            <person name="Besteiro S."/>
            <person name="Sicheritz-Ponten T."/>
            <person name="Noel C.J."/>
            <person name="Dacks J.B."/>
            <person name="Foster P.G."/>
            <person name="Simillion C."/>
            <person name="Van de Peer Y."/>
            <person name="Miranda-Saavedra D."/>
            <person name="Barton G.J."/>
            <person name="Westrop G.D."/>
            <person name="Mueller S."/>
            <person name="Dessi D."/>
            <person name="Fiori P.L."/>
            <person name="Ren Q."/>
            <person name="Paulsen I."/>
            <person name="Zhang H."/>
            <person name="Bastida-Corcuera F.D."/>
            <person name="Simoes-Barbosa A."/>
            <person name="Brown M.T."/>
            <person name="Hayes R.D."/>
            <person name="Mukherjee M."/>
            <person name="Okumura C.Y."/>
            <person name="Schneider R."/>
            <person name="Smith A.J."/>
            <person name="Vanacova S."/>
            <person name="Villalvazo M."/>
            <person name="Haas B.J."/>
            <person name="Pertea M."/>
            <person name="Feldblyum T.V."/>
            <person name="Utterback T.R."/>
            <person name="Shu C.L."/>
            <person name="Osoegawa K."/>
            <person name="de Jong P.J."/>
            <person name="Hrdy I."/>
            <person name="Horvathova L."/>
            <person name="Zubacova Z."/>
            <person name="Dolezal P."/>
            <person name="Malik S.B."/>
            <person name="Logsdon J.M. Jr."/>
            <person name="Henze K."/>
            <person name="Gupta A."/>
            <person name="Wang C.C."/>
            <person name="Dunne R.L."/>
            <person name="Upcroft J.A."/>
            <person name="Upcroft P."/>
            <person name="White O."/>
            <person name="Salzberg S.L."/>
            <person name="Tang P."/>
            <person name="Chiu C.-H."/>
            <person name="Lee Y.-S."/>
            <person name="Embley T.M."/>
            <person name="Coombs G.H."/>
            <person name="Mottram J.C."/>
            <person name="Tachezy J."/>
            <person name="Fraser-Liggett C.M."/>
            <person name="Johnson P.J."/>
        </authorList>
    </citation>
    <scope>NUCLEOTIDE SEQUENCE [LARGE SCALE GENOMIC DNA]</scope>
    <source>
        <strain evidence="2">G3</strain>
    </source>
</reference>